<dbReference type="SMART" id="SM00388">
    <property type="entry name" value="HisKA"/>
    <property type="match status" value="1"/>
</dbReference>
<feature type="domain" description="PAC" evidence="7">
    <location>
        <begin position="1541"/>
        <end position="1590"/>
    </location>
</feature>
<dbReference type="Gene3D" id="3.40.50.300">
    <property type="entry name" value="P-loop containing nucleotide triphosphate hydrolases"/>
    <property type="match status" value="1"/>
</dbReference>
<dbReference type="InterPro" id="IPR005467">
    <property type="entry name" value="His_kinase_dom"/>
</dbReference>
<dbReference type="InterPro" id="IPR053159">
    <property type="entry name" value="Hybrid_Histidine_Kinase"/>
</dbReference>
<dbReference type="InterPro" id="IPR027417">
    <property type="entry name" value="P-loop_NTPase"/>
</dbReference>
<dbReference type="Gene3D" id="1.10.287.130">
    <property type="match status" value="1"/>
</dbReference>
<feature type="domain" description="Protein kinase" evidence="4">
    <location>
        <begin position="14"/>
        <end position="276"/>
    </location>
</feature>
<dbReference type="InterPro" id="IPR000014">
    <property type="entry name" value="PAS"/>
</dbReference>
<dbReference type="Pfam" id="PF13191">
    <property type="entry name" value="AAA_16"/>
    <property type="match status" value="1"/>
</dbReference>
<dbReference type="PANTHER" id="PTHR43642:SF1">
    <property type="entry name" value="HYBRID SIGNAL TRANSDUCTION HISTIDINE KINASE G"/>
    <property type="match status" value="1"/>
</dbReference>
<dbReference type="InterPro" id="IPR035965">
    <property type="entry name" value="PAS-like_dom_sf"/>
</dbReference>
<dbReference type="Gene3D" id="3.30.450.20">
    <property type="entry name" value="PAS domain"/>
    <property type="match status" value="1"/>
</dbReference>
<dbReference type="PROSITE" id="PS50112">
    <property type="entry name" value="PAS"/>
    <property type="match status" value="1"/>
</dbReference>
<evidence type="ECO:0000256" key="2">
    <source>
        <dbReference type="ARBA" id="ARBA00012438"/>
    </source>
</evidence>
<dbReference type="NCBIfam" id="TIGR00229">
    <property type="entry name" value="sensory_box"/>
    <property type="match status" value="1"/>
</dbReference>
<dbReference type="InterPro" id="IPR000719">
    <property type="entry name" value="Prot_kinase_dom"/>
</dbReference>
<sequence length="1834" mass="203684">MSSEPRSHSIADSSQVLWEDGERIFSRASRLSPDGAPTSVMELRPLATGCTPASLERLAHEYHLKEELSGDWAVRPLELVSEGSQTVLVLEDSGAVPLDRLIGTPIPLERFLQLAIDIVTALGKAHQRGLIHKDIKPAHILVNDATGEVRLTGFGIASRLPRERQSPEHPELIAGTLAYMAPEQTGRMNRSIDSRSDLYALGVTLYEMLTGTLPFTALDPLEWVHCHIARQPAAPHERVSGIPAPLSAIVMKLLSKPAEDRYQTAAGLEWDLRKCLAEWQAAHRIDPFPLGTHDTTRQLLIPEKLYGRRSEIATLLDAFERVAGQGTRELVLVSGYSGIGKSSVVNELHKVIVLPRGIFISGKFDLRLKDIPYSTLAQAFAELIRQILNGQDAEIARWRDAIAEAVGQHGRLLTDLIPELASLIGLQPPVPVLSPLETQLRFQSVFQKFVGVFARAEHPLVIFLDDLQWLDPATLTVVEYLITHTDTHHLLLIGAYRDNEVAPGHPLMDMLRSIREAGTKVHEIVLGPLSPEDFGELLCDAFRCTREKALPLARLVHRKTGGNPFFAGQLLTNLVEEGLLEFEPDSASWRWNLEHIDAKGFTENVVELMIRRLQRLSPRAQDALKMLACLGNQADFSTLAKVWGGSEATVHADFLDAVRAGAIVSMDRSFKFLHDRVQEAAYSLIPAESRAEHHLRIGRLLLSKLDDADIATRIFDLVNQLNHGSQLMIERSEQHRAATLNLNAAKKAKASTAYRSACNYLAAAASLLSQQGWDDCYELTFSVWFERAECEFLLSHFSEATRWIDDILLRARSKIHRAEAYRLRMVLQLVNADNASAVRTARECLEMFGIDLPDHPTDDELSAEYDAVFMRLGARPIESLLDLPMMEDPEMREVMQIYHMLGQTAYFTDMNLAQTIACRMVVVTLKYGTTESAVIAYAFISILLGPFFHRYRDGEAFARLSVAVAEKHSFAAQQVAAHFFLQMAVLWTQPIEVALGCVDTAMRYAQETGEVIYASFSLEHRLTDLLARGYRLGEAWLDSINAIEFVKRIHFRHVHDILSSIQHFIQRLRGRTRDPTVMEDAAIDAQITEGGIAVVNCFHWILQIQRHYLMGDPEKALACAAKARPLLWSGRCHIQFANYCLYHSLALAAVHGSASADRQAEIKAEITANIEAFARWAKSCPITFAHKHLLLRAELARLNGHAMQAMRFYEHAARSAGEQGFVQDQALANELAAQCCFAAGLERAAYAYLREARDCYSQWGAHGKIEQLDRLYSLSEPETAPVSRVTIEERGEQLDLATIVKTAQAISGEMVLENLLKSLMTTAIEHAGAERGLLILPQGALQHVEAEATIQGGRVIVQLQQPPRPVALPDSLLRFVASTHEPVIIDDASAENRFSGDPYIRQKCARSVLCLPLLKQAGLIGVLYLENNLAPGVFAPKRIALLKLLASQAAIALENARLYRDLAEREAKIRRLVDANIVGIFICDLEGRILEANDAFLRIVGYDRDDLLAGRLRWTDLTPPEWLERDRKEWMPELKITGTLHPFEKEYFRKDGSRVPVLIGVAMLEERGTQGIAFVLDLSERKRAEAEARQMQLELAHANRVTAIGQLAASISHEMKQPIAATTVNASTGLRCLGLDPPNVEEARRAFDRIVRDARRAGEVIKRIHGLVIKAPMSNEILQINEAIREVMALTSGEANRNGVSVRPRLAEDLPPVKGDRVQIQQVILNLIINAIDAMSAVDDGPRELSIDTAMIEPGVVRVAVRDSGPGIAPENIERLFEPFYTTKASGMGMGLPICNSIVEAHGGRLWASNDADRGAIFQFTLPINPAVSAAVST</sequence>
<dbReference type="EC" id="2.7.13.3" evidence="2"/>
<proteinExistence type="predicted"/>
<dbReference type="InterPro" id="IPR004358">
    <property type="entry name" value="Sig_transdc_His_kin-like_C"/>
</dbReference>
<dbReference type="Pfam" id="PF01590">
    <property type="entry name" value="GAF"/>
    <property type="match status" value="1"/>
</dbReference>
<dbReference type="SMART" id="SM00387">
    <property type="entry name" value="HATPase_c"/>
    <property type="match status" value="1"/>
</dbReference>
<dbReference type="SUPFAM" id="SSF55785">
    <property type="entry name" value="PYP-like sensor domain (PAS domain)"/>
    <property type="match status" value="1"/>
</dbReference>
<dbReference type="Pfam" id="PF13426">
    <property type="entry name" value="PAS_9"/>
    <property type="match status" value="1"/>
</dbReference>
<evidence type="ECO:0000259" key="7">
    <source>
        <dbReference type="PROSITE" id="PS50113"/>
    </source>
</evidence>
<feature type="domain" description="PAS" evidence="6">
    <location>
        <begin position="1465"/>
        <end position="1521"/>
    </location>
</feature>
<comment type="catalytic activity">
    <reaction evidence="1">
        <text>ATP + protein L-histidine = ADP + protein N-phospho-L-histidine.</text>
        <dbReference type="EC" id="2.7.13.3"/>
    </reaction>
</comment>
<dbReference type="CDD" id="cd00082">
    <property type="entry name" value="HisKA"/>
    <property type="match status" value="1"/>
</dbReference>
<feature type="domain" description="Histidine kinase" evidence="5">
    <location>
        <begin position="1610"/>
        <end position="1826"/>
    </location>
</feature>
<evidence type="ECO:0000313" key="8">
    <source>
        <dbReference type="EMBL" id="NVI06871.1"/>
    </source>
</evidence>
<dbReference type="EMBL" id="VOMC01000027">
    <property type="protein sequence ID" value="NVI06871.1"/>
    <property type="molecule type" value="Genomic_DNA"/>
</dbReference>
<dbReference type="SUPFAM" id="SSF47384">
    <property type="entry name" value="Homodimeric domain of signal transducing histidine kinase"/>
    <property type="match status" value="1"/>
</dbReference>
<protein>
    <recommendedName>
        <fullName evidence="2">histidine kinase</fullName>
        <ecNumber evidence="2">2.7.13.3</ecNumber>
    </recommendedName>
</protein>
<dbReference type="SMART" id="SM00065">
    <property type="entry name" value="GAF"/>
    <property type="match status" value="1"/>
</dbReference>
<dbReference type="SUPFAM" id="SSF55874">
    <property type="entry name" value="ATPase domain of HSP90 chaperone/DNA topoisomerase II/histidine kinase"/>
    <property type="match status" value="1"/>
</dbReference>
<dbReference type="Pfam" id="PF00069">
    <property type="entry name" value="Pkinase"/>
    <property type="match status" value="1"/>
</dbReference>
<dbReference type="Gene3D" id="1.10.510.10">
    <property type="entry name" value="Transferase(Phosphotransferase) domain 1"/>
    <property type="match status" value="1"/>
</dbReference>
<dbReference type="InterPro" id="IPR003594">
    <property type="entry name" value="HATPase_dom"/>
</dbReference>
<dbReference type="SUPFAM" id="SSF55781">
    <property type="entry name" value="GAF domain-like"/>
    <property type="match status" value="1"/>
</dbReference>
<accession>A0ABX2NRK4</accession>
<dbReference type="InterPro" id="IPR000700">
    <property type="entry name" value="PAS-assoc_C"/>
</dbReference>
<dbReference type="InterPro" id="IPR003018">
    <property type="entry name" value="GAF"/>
</dbReference>
<dbReference type="SMART" id="SM00091">
    <property type="entry name" value="PAS"/>
    <property type="match status" value="1"/>
</dbReference>
<organism evidence="8 9">
    <name type="scientific">Paraburkholderia youngii</name>
    <dbReference type="NCBI Taxonomy" id="2782701"/>
    <lineage>
        <taxon>Bacteria</taxon>
        <taxon>Pseudomonadati</taxon>
        <taxon>Pseudomonadota</taxon>
        <taxon>Betaproteobacteria</taxon>
        <taxon>Burkholderiales</taxon>
        <taxon>Burkholderiaceae</taxon>
        <taxon>Paraburkholderia</taxon>
    </lineage>
</organism>
<dbReference type="SMART" id="SM00220">
    <property type="entry name" value="S_TKc"/>
    <property type="match status" value="1"/>
</dbReference>
<dbReference type="PROSITE" id="PS50109">
    <property type="entry name" value="HIS_KIN"/>
    <property type="match status" value="1"/>
</dbReference>
<evidence type="ECO:0000313" key="9">
    <source>
        <dbReference type="Proteomes" id="UP000821598"/>
    </source>
</evidence>
<dbReference type="PROSITE" id="PS50011">
    <property type="entry name" value="PROTEIN_KINASE_DOM"/>
    <property type="match status" value="1"/>
</dbReference>
<dbReference type="InterPro" id="IPR003661">
    <property type="entry name" value="HisK_dim/P_dom"/>
</dbReference>
<dbReference type="InterPro" id="IPR041664">
    <property type="entry name" value="AAA_16"/>
</dbReference>
<evidence type="ECO:0000256" key="3">
    <source>
        <dbReference type="ARBA" id="ARBA00022553"/>
    </source>
</evidence>
<dbReference type="Gene3D" id="3.30.450.40">
    <property type="match status" value="1"/>
</dbReference>
<dbReference type="CDD" id="cd00130">
    <property type="entry name" value="PAS"/>
    <property type="match status" value="1"/>
</dbReference>
<dbReference type="Gene3D" id="3.30.565.10">
    <property type="entry name" value="Histidine kinase-like ATPase, C-terminal domain"/>
    <property type="match status" value="1"/>
</dbReference>
<dbReference type="InterPro" id="IPR011009">
    <property type="entry name" value="Kinase-like_dom_sf"/>
</dbReference>
<name>A0ABX2NRK4_9BURK</name>
<evidence type="ECO:0000259" key="6">
    <source>
        <dbReference type="PROSITE" id="PS50112"/>
    </source>
</evidence>
<dbReference type="PROSITE" id="PS50113">
    <property type="entry name" value="PAC"/>
    <property type="match status" value="1"/>
</dbReference>
<gene>
    <name evidence="8" type="ORF">FSB64_24540</name>
</gene>
<evidence type="ECO:0000256" key="1">
    <source>
        <dbReference type="ARBA" id="ARBA00000085"/>
    </source>
</evidence>
<dbReference type="SUPFAM" id="SSF52540">
    <property type="entry name" value="P-loop containing nucleoside triphosphate hydrolases"/>
    <property type="match status" value="1"/>
</dbReference>
<dbReference type="InterPro" id="IPR036097">
    <property type="entry name" value="HisK_dim/P_sf"/>
</dbReference>
<reference evidence="8 9" key="1">
    <citation type="submission" date="2019-08" db="EMBL/GenBank/DDBJ databases">
        <title>Paraburkholderia simonii sp. nov. and P. youngii sp. nov. Brazilian and Mexican Mimosa-associated rhizobia.</title>
        <authorList>
            <person name="Mavima L."/>
            <person name="Beukes C.W."/>
            <person name="Palmer M."/>
            <person name="De Meyer S.E."/>
            <person name="James E.K."/>
            <person name="Maluk M."/>
            <person name="Avontuur J.R."/>
            <person name="Chan W.Y."/>
            <person name="Venter S.N."/>
            <person name="Steenkamp E.T."/>
        </authorList>
    </citation>
    <scope>NUCLEOTIDE SEQUENCE [LARGE SCALE GENOMIC DNA]</scope>
    <source>
        <strain evidence="8 9">JPY454</strain>
    </source>
</reference>
<dbReference type="Proteomes" id="UP000821598">
    <property type="component" value="Unassembled WGS sequence"/>
</dbReference>
<keyword evidence="9" id="KW-1185">Reference proteome</keyword>
<comment type="caution">
    <text evidence="8">The sequence shown here is derived from an EMBL/GenBank/DDBJ whole genome shotgun (WGS) entry which is preliminary data.</text>
</comment>
<evidence type="ECO:0000259" key="5">
    <source>
        <dbReference type="PROSITE" id="PS50109"/>
    </source>
</evidence>
<dbReference type="Pfam" id="PF02518">
    <property type="entry name" value="HATPase_c"/>
    <property type="match status" value="1"/>
</dbReference>
<dbReference type="PANTHER" id="PTHR43642">
    <property type="entry name" value="HYBRID SIGNAL TRANSDUCTION HISTIDINE KINASE G"/>
    <property type="match status" value="1"/>
</dbReference>
<dbReference type="CDD" id="cd14014">
    <property type="entry name" value="STKc_PknB_like"/>
    <property type="match status" value="1"/>
</dbReference>
<dbReference type="PRINTS" id="PR00344">
    <property type="entry name" value="BCTRLSENSOR"/>
</dbReference>
<keyword evidence="3" id="KW-0597">Phosphoprotein</keyword>
<evidence type="ECO:0000259" key="4">
    <source>
        <dbReference type="PROSITE" id="PS50011"/>
    </source>
</evidence>
<dbReference type="InterPro" id="IPR036890">
    <property type="entry name" value="HATPase_C_sf"/>
</dbReference>
<dbReference type="SUPFAM" id="SSF56112">
    <property type="entry name" value="Protein kinase-like (PK-like)"/>
    <property type="match status" value="1"/>
</dbReference>
<dbReference type="InterPro" id="IPR029016">
    <property type="entry name" value="GAF-like_dom_sf"/>
</dbReference>